<dbReference type="AlphaFoldDB" id="A0A9N8MGU3"/>
<keyword evidence="1" id="KW-1133">Transmembrane helix</keyword>
<sequence>MRNLEIDKMETLSGGTNGALCFAAGLGIYALAGPAWIVGVASAAYAVKCWKS</sequence>
<comment type="caution">
    <text evidence="2">The sequence shown here is derived from an EMBL/GenBank/DDBJ whole genome shotgun (WGS) entry which is preliminary data.</text>
</comment>
<keyword evidence="1" id="KW-0812">Transmembrane</keyword>
<keyword evidence="3" id="KW-1185">Reference proteome</keyword>
<dbReference type="EMBL" id="CAJIMS010000001">
    <property type="protein sequence ID" value="CAD7809259.1"/>
    <property type="molecule type" value="Genomic_DNA"/>
</dbReference>
<accession>A0A9N8MGU3</accession>
<evidence type="ECO:0000313" key="2">
    <source>
        <dbReference type="EMBL" id="CAD7809259.1"/>
    </source>
</evidence>
<gene>
    <name evidence="2" type="ORF">CHRY9390_01968</name>
</gene>
<keyword evidence="1" id="KW-0472">Membrane</keyword>
<feature type="transmembrane region" description="Helical" evidence="1">
    <location>
        <begin position="20"/>
        <end position="47"/>
    </location>
</feature>
<proteinExistence type="predicted"/>
<evidence type="ECO:0000313" key="3">
    <source>
        <dbReference type="Proteomes" id="UP000662618"/>
    </source>
</evidence>
<protein>
    <recommendedName>
        <fullName evidence="4">Bacteriocin</fullName>
    </recommendedName>
</protein>
<dbReference type="Proteomes" id="UP000662618">
    <property type="component" value="Unassembled WGS sequence"/>
</dbReference>
<reference evidence="2" key="1">
    <citation type="submission" date="2020-12" db="EMBL/GenBank/DDBJ databases">
        <authorList>
            <person name="Rodrigo-Torres L."/>
            <person name="Arahal R. D."/>
            <person name="Lucena T."/>
        </authorList>
    </citation>
    <scope>NUCLEOTIDE SEQUENCE</scope>
    <source>
        <strain evidence="2">CECT 9390</strain>
    </source>
</reference>
<evidence type="ECO:0008006" key="4">
    <source>
        <dbReference type="Google" id="ProtNLM"/>
    </source>
</evidence>
<organism evidence="2 3">
    <name type="scientific">Chryseobacterium aquaeductus</name>
    <dbReference type="NCBI Taxonomy" id="2675056"/>
    <lineage>
        <taxon>Bacteria</taxon>
        <taxon>Pseudomonadati</taxon>
        <taxon>Bacteroidota</taxon>
        <taxon>Flavobacteriia</taxon>
        <taxon>Flavobacteriales</taxon>
        <taxon>Weeksellaceae</taxon>
        <taxon>Chryseobacterium group</taxon>
        <taxon>Chryseobacterium</taxon>
    </lineage>
</organism>
<name>A0A9N8MGU3_9FLAO</name>
<evidence type="ECO:0000256" key="1">
    <source>
        <dbReference type="SAM" id="Phobius"/>
    </source>
</evidence>